<keyword evidence="3" id="KW-1003">Cell membrane</keyword>
<feature type="transmembrane region" description="Helical" evidence="7">
    <location>
        <begin position="308"/>
        <end position="329"/>
    </location>
</feature>
<feature type="transmembrane region" description="Helical" evidence="7">
    <location>
        <begin position="242"/>
        <end position="259"/>
    </location>
</feature>
<name>A0A143YSH5_9LACT</name>
<dbReference type="EMBL" id="FJNE01000007">
    <property type="protein sequence ID" value="CZQ97854.1"/>
    <property type="molecule type" value="Genomic_DNA"/>
</dbReference>
<keyword evidence="6 7" id="KW-0472">Membrane</keyword>
<dbReference type="InterPro" id="IPR053166">
    <property type="entry name" value="UPF0718_permease"/>
</dbReference>
<dbReference type="PANTHER" id="PTHR42775:SF1">
    <property type="entry name" value="PERMEASE RV2963-RELATED"/>
    <property type="match status" value="1"/>
</dbReference>
<keyword evidence="5 7" id="KW-1133">Transmembrane helix</keyword>
<feature type="transmembrane region" description="Helical" evidence="7">
    <location>
        <begin position="212"/>
        <end position="230"/>
    </location>
</feature>
<feature type="transmembrane region" description="Helical" evidence="7">
    <location>
        <begin position="115"/>
        <end position="140"/>
    </location>
</feature>
<dbReference type="PANTHER" id="PTHR42775">
    <property type="entry name" value="PERMEASE RV2963-RELATED"/>
    <property type="match status" value="1"/>
</dbReference>
<feature type="transmembrane region" description="Helical" evidence="7">
    <location>
        <begin position="81"/>
        <end position="109"/>
    </location>
</feature>
<evidence type="ECO:0000256" key="3">
    <source>
        <dbReference type="ARBA" id="ARBA00022475"/>
    </source>
</evidence>
<dbReference type="Proteomes" id="UP000242754">
    <property type="component" value="Unassembled WGS sequence"/>
</dbReference>
<accession>A0A143YSH5</accession>
<evidence type="ECO:0000256" key="6">
    <source>
        <dbReference type="ARBA" id="ARBA00023136"/>
    </source>
</evidence>
<feature type="transmembrane region" description="Helical" evidence="7">
    <location>
        <begin position="51"/>
        <end position="69"/>
    </location>
</feature>
<comment type="similarity">
    <text evidence="2">Belongs to the UPF0718 family.</text>
</comment>
<evidence type="ECO:0000256" key="1">
    <source>
        <dbReference type="ARBA" id="ARBA00004651"/>
    </source>
</evidence>
<dbReference type="STRING" id="140314.SAMN04488076_11948"/>
<keyword evidence="4 7" id="KW-0812">Transmembrane</keyword>
<dbReference type="OrthoDB" id="9777774at2"/>
<evidence type="ECO:0000313" key="8">
    <source>
        <dbReference type="EMBL" id="CZQ97854.1"/>
    </source>
</evidence>
<organism evidence="8 9">
    <name type="scientific">Trichococcus palustris</name>
    <dbReference type="NCBI Taxonomy" id="140314"/>
    <lineage>
        <taxon>Bacteria</taxon>
        <taxon>Bacillati</taxon>
        <taxon>Bacillota</taxon>
        <taxon>Bacilli</taxon>
        <taxon>Lactobacillales</taxon>
        <taxon>Carnobacteriaceae</taxon>
        <taxon>Trichococcus</taxon>
    </lineage>
</organism>
<reference evidence="8 9" key="1">
    <citation type="submission" date="2016-02" db="EMBL/GenBank/DDBJ databases">
        <authorList>
            <person name="Wen L."/>
            <person name="He K."/>
            <person name="Yang H."/>
        </authorList>
    </citation>
    <scope>NUCLEOTIDE SEQUENCE [LARGE SCALE GENOMIC DNA]</scope>
    <source>
        <strain evidence="8">Trichococcus palustris</strain>
    </source>
</reference>
<dbReference type="InterPro" id="IPR005524">
    <property type="entry name" value="DUF318"/>
</dbReference>
<dbReference type="AlphaFoldDB" id="A0A143YSH5"/>
<sequence length="334" mass="36465">MNLFNFLNDQLFKMLWLNDLMGRMVQNVFGLDITSRVGASLQFFLFDTVKIFILLSVLIFLISYIQSYFPPERTKKILSRFNGVTASILAALLGTVTPFCSCSSIPLFIGFTGSGLPLAVTFSFLISSPLVDLASVILLASIFNWRIAFAYVVVGLILAVVGGTIIGKAHLEDQVASFVYGTRSVDLPEAELTAKDRMAFGVEQVKDIVKKVWPYILIGVGIGAAIHNWIPESVITAVLGQDKWYSVLVAAFVGVPMYADIFGTLPIAEALVAKGVGLGTVLAFMMSVTALSLPSLIMLQKVVKPKLLALFFTVVVVGIILIGYLFNFFTPFFM</sequence>
<dbReference type="Pfam" id="PF03773">
    <property type="entry name" value="ArsP_1"/>
    <property type="match status" value="1"/>
</dbReference>
<evidence type="ECO:0000256" key="2">
    <source>
        <dbReference type="ARBA" id="ARBA00006386"/>
    </source>
</evidence>
<evidence type="ECO:0000313" key="9">
    <source>
        <dbReference type="Proteomes" id="UP000242754"/>
    </source>
</evidence>
<dbReference type="GO" id="GO:0005886">
    <property type="term" value="C:plasma membrane"/>
    <property type="evidence" value="ECO:0007669"/>
    <property type="project" value="UniProtKB-SubCell"/>
</dbReference>
<evidence type="ECO:0000256" key="4">
    <source>
        <dbReference type="ARBA" id="ARBA00022692"/>
    </source>
</evidence>
<evidence type="ECO:0000256" key="5">
    <source>
        <dbReference type="ARBA" id="ARBA00022989"/>
    </source>
</evidence>
<feature type="transmembrane region" description="Helical" evidence="7">
    <location>
        <begin position="271"/>
        <end position="296"/>
    </location>
</feature>
<feature type="transmembrane region" description="Helical" evidence="7">
    <location>
        <begin position="147"/>
        <end position="167"/>
    </location>
</feature>
<dbReference type="RefSeq" id="WP_087033749.1">
    <property type="nucleotide sequence ID" value="NZ_FJNE01000007.1"/>
</dbReference>
<protein>
    <submittedName>
        <fullName evidence="8">Predicted permease duf318</fullName>
    </submittedName>
</protein>
<gene>
    <name evidence="8" type="ORF">Tpal_2188</name>
</gene>
<proteinExistence type="inferred from homology"/>
<keyword evidence="9" id="KW-1185">Reference proteome</keyword>
<comment type="subcellular location">
    <subcellularLocation>
        <location evidence="1">Cell membrane</location>
        <topology evidence="1">Multi-pass membrane protein</topology>
    </subcellularLocation>
</comment>
<evidence type="ECO:0000256" key="7">
    <source>
        <dbReference type="SAM" id="Phobius"/>
    </source>
</evidence>